<protein>
    <submittedName>
        <fullName evidence="2">Uncharacterized protein</fullName>
    </submittedName>
</protein>
<feature type="region of interest" description="Disordered" evidence="1">
    <location>
        <begin position="265"/>
        <end position="346"/>
    </location>
</feature>
<sequence>MTSTGGQSDIYHARMVQVISMTPGQNSTPVQGQTRTVYSQPQEGYSTNLFSNDIHHRHQLDTSSQKAKMGSDGERTPPLPPRATKNGGKPSSAQERLNLHNGNRNFLTKYFEQNSYAQGNKTINGGVKQLRGILKKSDAPVLRENDVGRETPPPKLPPRIRKRPVSYPTKEEALSPPNGIIHDKSNGERQFPQPLTKTNVTKHDQIWTKEDKDKPINSVLSPPLNHITPESTEEMWEKFDRLDVLDSASDHSDSSADTMIMMTTEEEEKNQSRITQSMQKFKTQKDPVFDRNMQIQFESTSNNDSVEESKKSTKSISQLSPKSEDTDDGYGTNSSQGTTVSSPLSSSLTSLNVITDTDISNVHGAPKLAIATSTSTQQENSAILNPSKTTWAVRRRTKMAESKENASSLQEQLRQLAIIEEEENTQTNDVSGNSIDRVSRSKNSSVKLRNSPEEPSVDESMDSVTSDLEKFEGDLYDKMIDMDRNYRNYCGFDKDFDVKTADSKVLYFQDKVLKQNYGSDNYYNPRGYYGKEYGEAGSERLDSSMGSVGSLPRNMSLPRDYTSQENSSYRSSTSYSSGVGSVDGRFHQLTNMSMDNIRVPKNLTLPGMPGKGHFSSSDNLTQNGRRPLFASSADIQKLFQTRDNISDQLQRPASCRHSFHAMPCTQQWIVDAQNEADINVPRPRAASASVSSKSKSSWNPFGGMFSKKKNKSGGSSQDVTSKNKTRAETSPAQKPIIKSGTNVSSLPNGPLRRYAEKKGIEALPNGNAYDLPFRTVKQTAPSGSKLSTLV</sequence>
<feature type="compositionally biased region" description="Polar residues" evidence="1">
    <location>
        <begin position="293"/>
        <end position="304"/>
    </location>
</feature>
<dbReference type="AlphaFoldDB" id="K1R1R4"/>
<dbReference type="EMBL" id="JH815807">
    <property type="protein sequence ID" value="EKC37459.1"/>
    <property type="molecule type" value="Genomic_DNA"/>
</dbReference>
<feature type="region of interest" description="Disordered" evidence="1">
    <location>
        <begin position="58"/>
        <end position="96"/>
    </location>
</feature>
<proteinExistence type="predicted"/>
<dbReference type="InParanoid" id="K1R1R4"/>
<feature type="compositionally biased region" description="Polar residues" evidence="1">
    <location>
        <begin position="717"/>
        <end position="732"/>
    </location>
</feature>
<organism evidence="2">
    <name type="scientific">Magallana gigas</name>
    <name type="common">Pacific oyster</name>
    <name type="synonym">Crassostrea gigas</name>
    <dbReference type="NCBI Taxonomy" id="29159"/>
    <lineage>
        <taxon>Eukaryota</taxon>
        <taxon>Metazoa</taxon>
        <taxon>Spiralia</taxon>
        <taxon>Lophotrochozoa</taxon>
        <taxon>Mollusca</taxon>
        <taxon>Bivalvia</taxon>
        <taxon>Autobranchia</taxon>
        <taxon>Pteriomorphia</taxon>
        <taxon>Ostreida</taxon>
        <taxon>Ostreoidea</taxon>
        <taxon>Ostreidae</taxon>
        <taxon>Magallana</taxon>
    </lineage>
</organism>
<feature type="compositionally biased region" description="Low complexity" evidence="1">
    <location>
        <begin position="682"/>
        <end position="705"/>
    </location>
</feature>
<evidence type="ECO:0000256" key="1">
    <source>
        <dbReference type="SAM" id="MobiDB-lite"/>
    </source>
</evidence>
<dbReference type="HOGENOM" id="CLU_355349_0_0_1"/>
<name>K1R1R4_MAGGI</name>
<gene>
    <name evidence="2" type="ORF">CGI_10011439</name>
</gene>
<feature type="region of interest" description="Disordered" evidence="1">
    <location>
        <begin position="141"/>
        <end position="227"/>
    </location>
</feature>
<reference evidence="2" key="1">
    <citation type="journal article" date="2012" name="Nature">
        <title>The oyster genome reveals stress adaptation and complexity of shell formation.</title>
        <authorList>
            <person name="Zhang G."/>
            <person name="Fang X."/>
            <person name="Guo X."/>
            <person name="Li L."/>
            <person name="Luo R."/>
            <person name="Xu F."/>
            <person name="Yang P."/>
            <person name="Zhang L."/>
            <person name="Wang X."/>
            <person name="Qi H."/>
            <person name="Xiong Z."/>
            <person name="Que H."/>
            <person name="Xie Y."/>
            <person name="Holland P.W."/>
            <person name="Paps J."/>
            <person name="Zhu Y."/>
            <person name="Wu F."/>
            <person name="Chen Y."/>
            <person name="Wang J."/>
            <person name="Peng C."/>
            <person name="Meng J."/>
            <person name="Yang L."/>
            <person name="Liu J."/>
            <person name="Wen B."/>
            <person name="Zhang N."/>
            <person name="Huang Z."/>
            <person name="Zhu Q."/>
            <person name="Feng Y."/>
            <person name="Mount A."/>
            <person name="Hedgecock D."/>
            <person name="Xu Z."/>
            <person name="Liu Y."/>
            <person name="Domazet-Loso T."/>
            <person name="Du Y."/>
            <person name="Sun X."/>
            <person name="Zhang S."/>
            <person name="Liu B."/>
            <person name="Cheng P."/>
            <person name="Jiang X."/>
            <person name="Li J."/>
            <person name="Fan D."/>
            <person name="Wang W."/>
            <person name="Fu W."/>
            <person name="Wang T."/>
            <person name="Wang B."/>
            <person name="Zhang J."/>
            <person name="Peng Z."/>
            <person name="Li Y."/>
            <person name="Li N."/>
            <person name="Wang J."/>
            <person name="Chen M."/>
            <person name="He Y."/>
            <person name="Tan F."/>
            <person name="Song X."/>
            <person name="Zheng Q."/>
            <person name="Huang R."/>
            <person name="Yang H."/>
            <person name="Du X."/>
            <person name="Chen L."/>
            <person name="Yang M."/>
            <person name="Gaffney P.M."/>
            <person name="Wang S."/>
            <person name="Luo L."/>
            <person name="She Z."/>
            <person name="Ming Y."/>
            <person name="Huang W."/>
            <person name="Zhang S."/>
            <person name="Huang B."/>
            <person name="Zhang Y."/>
            <person name="Qu T."/>
            <person name="Ni P."/>
            <person name="Miao G."/>
            <person name="Wang J."/>
            <person name="Wang Q."/>
            <person name="Steinberg C.E."/>
            <person name="Wang H."/>
            <person name="Li N."/>
            <person name="Qian L."/>
            <person name="Zhang G."/>
            <person name="Li Y."/>
            <person name="Yang H."/>
            <person name="Liu X."/>
            <person name="Wang J."/>
            <person name="Yin Y."/>
            <person name="Wang J."/>
        </authorList>
    </citation>
    <scope>NUCLEOTIDE SEQUENCE [LARGE SCALE GENOMIC DNA]</scope>
    <source>
        <strain evidence="2">05x7-T-G4-1.051#20</strain>
    </source>
</reference>
<feature type="region of interest" description="Disordered" evidence="1">
    <location>
        <begin position="682"/>
        <end position="750"/>
    </location>
</feature>
<feature type="compositionally biased region" description="Polar residues" evidence="1">
    <location>
        <begin position="425"/>
        <end position="448"/>
    </location>
</feature>
<feature type="region of interest" description="Disordered" evidence="1">
    <location>
        <begin position="421"/>
        <end position="464"/>
    </location>
</feature>
<accession>K1R1R4</accession>
<feature type="compositionally biased region" description="Polar residues" evidence="1">
    <location>
        <begin position="272"/>
        <end position="281"/>
    </location>
</feature>
<feature type="compositionally biased region" description="Basic and acidic residues" evidence="1">
    <location>
        <begin position="201"/>
        <end position="215"/>
    </location>
</feature>
<feature type="compositionally biased region" description="Low complexity" evidence="1">
    <location>
        <begin position="334"/>
        <end position="346"/>
    </location>
</feature>
<feature type="region of interest" description="Disordered" evidence="1">
    <location>
        <begin position="539"/>
        <end position="576"/>
    </location>
</feature>
<feature type="compositionally biased region" description="Low complexity" evidence="1">
    <location>
        <begin position="567"/>
        <end position="576"/>
    </location>
</feature>
<evidence type="ECO:0000313" key="2">
    <source>
        <dbReference type="EMBL" id="EKC37459.1"/>
    </source>
</evidence>